<dbReference type="RefSeq" id="XP_004039342.1">
    <property type="nucleotide sequence ID" value="XM_004039294.1"/>
</dbReference>
<keyword evidence="1" id="KW-0812">Transmembrane</keyword>
<feature type="transmembrane region" description="Helical" evidence="1">
    <location>
        <begin position="115"/>
        <end position="133"/>
    </location>
</feature>
<keyword evidence="1" id="KW-0472">Membrane</keyword>
<protein>
    <recommendedName>
        <fullName evidence="4">Transmembrane protein</fullName>
    </recommendedName>
</protein>
<dbReference type="EMBL" id="GL983223">
    <property type="protein sequence ID" value="EGR34038.1"/>
    <property type="molecule type" value="Genomic_DNA"/>
</dbReference>
<dbReference type="Proteomes" id="UP000008983">
    <property type="component" value="Unassembled WGS sequence"/>
</dbReference>
<reference evidence="2 3" key="1">
    <citation type="submission" date="2011-07" db="EMBL/GenBank/DDBJ databases">
        <authorList>
            <person name="Coyne R."/>
            <person name="Brami D."/>
            <person name="Johnson J."/>
            <person name="Hostetler J."/>
            <person name="Hannick L."/>
            <person name="Clark T."/>
            <person name="Cassidy-Hanley D."/>
            <person name="Inman J."/>
        </authorList>
    </citation>
    <scope>NUCLEOTIDE SEQUENCE [LARGE SCALE GENOMIC DNA]</scope>
    <source>
        <strain evidence="2 3">G5</strain>
    </source>
</reference>
<evidence type="ECO:0000256" key="1">
    <source>
        <dbReference type="SAM" id="Phobius"/>
    </source>
</evidence>
<gene>
    <name evidence="2" type="ORF">IMG5_026290</name>
</gene>
<keyword evidence="1" id="KW-1133">Transmembrane helix</keyword>
<feature type="transmembrane region" description="Helical" evidence="1">
    <location>
        <begin position="145"/>
        <end position="163"/>
    </location>
</feature>
<evidence type="ECO:0000313" key="2">
    <source>
        <dbReference type="EMBL" id="EGR34038.1"/>
    </source>
</evidence>
<evidence type="ECO:0008006" key="4">
    <source>
        <dbReference type="Google" id="ProtNLM"/>
    </source>
</evidence>
<dbReference type="InParanoid" id="G0QL65"/>
<dbReference type="AlphaFoldDB" id="G0QL65"/>
<organism evidence="2 3">
    <name type="scientific">Ichthyophthirius multifiliis</name>
    <name type="common">White spot disease agent</name>
    <name type="synonym">Ich</name>
    <dbReference type="NCBI Taxonomy" id="5932"/>
    <lineage>
        <taxon>Eukaryota</taxon>
        <taxon>Sar</taxon>
        <taxon>Alveolata</taxon>
        <taxon>Ciliophora</taxon>
        <taxon>Intramacronucleata</taxon>
        <taxon>Oligohymenophorea</taxon>
        <taxon>Hymenostomatida</taxon>
        <taxon>Ophryoglenina</taxon>
        <taxon>Ichthyophthirius</taxon>
    </lineage>
</organism>
<feature type="transmembrane region" description="Helical" evidence="1">
    <location>
        <begin position="175"/>
        <end position="194"/>
    </location>
</feature>
<sequence length="220" mass="25912">KLLRYIQNDNVSYIIVIILNLKDHQLISVSFWHYYMKISLSKNVMRNSDINLIMTHVNASLRFHEFLKEIAKLVKNKILLCVILVKQVFSFIKLISRVQLNVHQDLQNNKKHKNFLLVVFNKLILIHGLYVILLKDINQIHIINVPFVSKIAYHVILILMMQPSVQFARELNQRIMMVVVLMYAIKVLFILLIVKNTKNVLKNVYVTIKQILVNNKKLIC</sequence>
<accession>G0QL65</accession>
<feature type="non-terminal residue" evidence="2">
    <location>
        <position position="1"/>
    </location>
</feature>
<feature type="transmembrane region" description="Helical" evidence="1">
    <location>
        <begin position="78"/>
        <end position="95"/>
    </location>
</feature>
<proteinExistence type="predicted"/>
<evidence type="ECO:0000313" key="3">
    <source>
        <dbReference type="Proteomes" id="UP000008983"/>
    </source>
</evidence>
<name>G0QL65_ICHMU</name>
<dbReference type="GeneID" id="14910226"/>
<keyword evidence="3" id="KW-1185">Reference proteome</keyword>